<dbReference type="GO" id="GO:0005886">
    <property type="term" value="C:plasma membrane"/>
    <property type="evidence" value="ECO:0007669"/>
    <property type="project" value="UniProtKB-SubCell"/>
</dbReference>
<protein>
    <submittedName>
        <fullName evidence="9">MHS family MFS transporter</fullName>
    </submittedName>
</protein>
<dbReference type="CDD" id="cd17369">
    <property type="entry name" value="MFS_ShiA_like"/>
    <property type="match status" value="1"/>
</dbReference>
<dbReference type="EMBL" id="CP063362">
    <property type="protein sequence ID" value="QRG07037.1"/>
    <property type="molecule type" value="Genomic_DNA"/>
</dbReference>
<dbReference type="PROSITE" id="PS50850">
    <property type="entry name" value="MFS"/>
    <property type="match status" value="1"/>
</dbReference>
<dbReference type="Pfam" id="PF07690">
    <property type="entry name" value="MFS_1"/>
    <property type="match status" value="1"/>
</dbReference>
<feature type="transmembrane region" description="Helical" evidence="7">
    <location>
        <begin position="182"/>
        <end position="201"/>
    </location>
</feature>
<feature type="transmembrane region" description="Helical" evidence="7">
    <location>
        <begin position="47"/>
        <end position="71"/>
    </location>
</feature>
<dbReference type="GO" id="GO:0022857">
    <property type="term" value="F:transmembrane transporter activity"/>
    <property type="evidence" value="ECO:0007669"/>
    <property type="project" value="InterPro"/>
</dbReference>
<dbReference type="PANTHER" id="PTHR43045">
    <property type="entry name" value="SHIKIMATE TRANSPORTER"/>
    <property type="match status" value="1"/>
</dbReference>
<proteinExistence type="predicted"/>
<feature type="transmembrane region" description="Helical" evidence="7">
    <location>
        <begin position="272"/>
        <end position="294"/>
    </location>
</feature>
<gene>
    <name evidence="9" type="ORF">EZH22_00870</name>
</gene>
<feature type="transmembrane region" description="Helical" evidence="7">
    <location>
        <begin position="367"/>
        <end position="391"/>
    </location>
</feature>
<evidence type="ECO:0000313" key="10">
    <source>
        <dbReference type="Proteomes" id="UP000596427"/>
    </source>
</evidence>
<feature type="transmembrane region" description="Helical" evidence="7">
    <location>
        <begin position="233"/>
        <end position="260"/>
    </location>
</feature>
<evidence type="ECO:0000313" key="9">
    <source>
        <dbReference type="EMBL" id="QRG07037.1"/>
    </source>
</evidence>
<feature type="transmembrane region" description="Helical" evidence="7">
    <location>
        <begin position="327"/>
        <end position="346"/>
    </location>
</feature>
<dbReference type="Gene3D" id="1.20.1250.20">
    <property type="entry name" value="MFS general substrate transporter like domains"/>
    <property type="match status" value="2"/>
</dbReference>
<dbReference type="AlphaFoldDB" id="A0A974PNU2"/>
<dbReference type="PANTHER" id="PTHR43045:SF1">
    <property type="entry name" value="SHIKIMATE TRANSPORTER"/>
    <property type="match status" value="1"/>
</dbReference>
<evidence type="ECO:0000256" key="1">
    <source>
        <dbReference type="ARBA" id="ARBA00004651"/>
    </source>
</evidence>
<feature type="transmembrane region" description="Helical" evidence="7">
    <location>
        <begin position="397"/>
        <end position="415"/>
    </location>
</feature>
<evidence type="ECO:0000256" key="5">
    <source>
        <dbReference type="ARBA" id="ARBA00022989"/>
    </source>
</evidence>
<dbReference type="Pfam" id="PF00083">
    <property type="entry name" value="Sugar_tr"/>
    <property type="match status" value="1"/>
</dbReference>
<keyword evidence="2" id="KW-0813">Transport</keyword>
<evidence type="ECO:0000259" key="8">
    <source>
        <dbReference type="PROSITE" id="PS50850"/>
    </source>
</evidence>
<name>A0A974PNU2_9HYPH</name>
<dbReference type="InterPro" id="IPR036259">
    <property type="entry name" value="MFS_trans_sf"/>
</dbReference>
<accession>A0A974PNU2</accession>
<reference evidence="9 10" key="1">
    <citation type="submission" date="2020-10" db="EMBL/GenBank/DDBJ databases">
        <title>Degradation of 1,4-Dioxane by Xanthobacter sp. YN2, via a Novel Group-2 Soluble Di-Iron Monooxygenase.</title>
        <authorList>
            <person name="Ma F."/>
            <person name="Wang Y."/>
            <person name="Yang J."/>
            <person name="Guo H."/>
            <person name="Su D."/>
            <person name="Yu L."/>
        </authorList>
    </citation>
    <scope>NUCLEOTIDE SEQUENCE [LARGE SCALE GENOMIC DNA]</scope>
    <source>
        <strain evidence="9 10">YN2</strain>
    </source>
</reference>
<feature type="transmembrane region" description="Helical" evidence="7">
    <location>
        <begin position="159"/>
        <end position="176"/>
    </location>
</feature>
<evidence type="ECO:0000256" key="4">
    <source>
        <dbReference type="ARBA" id="ARBA00022692"/>
    </source>
</evidence>
<evidence type="ECO:0000256" key="7">
    <source>
        <dbReference type="SAM" id="Phobius"/>
    </source>
</evidence>
<keyword evidence="6 7" id="KW-0472">Membrane</keyword>
<dbReference type="Proteomes" id="UP000596427">
    <property type="component" value="Chromosome"/>
</dbReference>
<sequence>MAPASSRTLVACSTMIGTTIEWYDFFIFGTASALIFSKVYFPSFDPAVGTLLALTTFAVGLFARPFGAILFGHFGDRIGRKKMLVAGLLLMGIPTGVIGVLPTYDQIGILAPIALLLIRVCQGVALGGEWGGAVLMAVEHAPSRRGGLFGSLPQMGCPAALILSSVAFSLVGLLPADQFEAWGWRLPFIASFVLVFVGFFIRRKVNESPSFKKLSATGGVVQIPIARVFSKHLGAVVLGTAAKLGEITLFWLFAIFVLSYATGKLQLPRSEVLNATTVGAVIMFLLMPVCGILSDKFGKRMVFNAGTLLLMISAVPLFLLIETGRVELVWLAIVFALGILYPIMYAPEASLFANLFPVEVRYTGLSMCANIGGAIGGGIAPIVATALLGQFGSAVPVGLYLAAVSLISFLSVLAMKPRHNASAE</sequence>
<dbReference type="SUPFAM" id="SSF103473">
    <property type="entry name" value="MFS general substrate transporter"/>
    <property type="match status" value="1"/>
</dbReference>
<dbReference type="InterPro" id="IPR011701">
    <property type="entry name" value="MFS"/>
</dbReference>
<dbReference type="InterPro" id="IPR005828">
    <property type="entry name" value="MFS_sugar_transport-like"/>
</dbReference>
<feature type="transmembrane region" description="Helical" evidence="7">
    <location>
        <begin position="301"/>
        <end position="321"/>
    </location>
</feature>
<feature type="transmembrane region" description="Helical" evidence="7">
    <location>
        <begin position="22"/>
        <end position="41"/>
    </location>
</feature>
<evidence type="ECO:0000256" key="2">
    <source>
        <dbReference type="ARBA" id="ARBA00022448"/>
    </source>
</evidence>
<feature type="transmembrane region" description="Helical" evidence="7">
    <location>
        <begin position="83"/>
        <end position="104"/>
    </location>
</feature>
<keyword evidence="5 7" id="KW-1133">Transmembrane helix</keyword>
<evidence type="ECO:0000256" key="6">
    <source>
        <dbReference type="ARBA" id="ARBA00023136"/>
    </source>
</evidence>
<keyword evidence="4 7" id="KW-0812">Transmembrane</keyword>
<keyword evidence="10" id="KW-1185">Reference proteome</keyword>
<feature type="domain" description="Major facilitator superfamily (MFS) profile" evidence="8">
    <location>
        <begin position="10"/>
        <end position="420"/>
    </location>
</feature>
<comment type="subcellular location">
    <subcellularLocation>
        <location evidence="1">Cell membrane</location>
        <topology evidence="1">Multi-pass membrane protein</topology>
    </subcellularLocation>
</comment>
<organism evidence="9 10">
    <name type="scientific">Xanthobacter dioxanivorans</name>
    <dbReference type="NCBI Taxonomy" id="2528964"/>
    <lineage>
        <taxon>Bacteria</taxon>
        <taxon>Pseudomonadati</taxon>
        <taxon>Pseudomonadota</taxon>
        <taxon>Alphaproteobacteria</taxon>
        <taxon>Hyphomicrobiales</taxon>
        <taxon>Xanthobacteraceae</taxon>
        <taxon>Xanthobacter</taxon>
    </lineage>
</organism>
<dbReference type="KEGG" id="xdi:EZH22_00870"/>
<evidence type="ECO:0000256" key="3">
    <source>
        <dbReference type="ARBA" id="ARBA00022475"/>
    </source>
</evidence>
<keyword evidence="3" id="KW-1003">Cell membrane</keyword>
<dbReference type="InterPro" id="IPR020846">
    <property type="entry name" value="MFS_dom"/>
</dbReference>
<feature type="transmembrane region" description="Helical" evidence="7">
    <location>
        <begin position="110"/>
        <end position="138"/>
    </location>
</feature>